<dbReference type="AlphaFoldDB" id="A0A926KWD6"/>
<keyword evidence="2" id="KW-1185">Reference proteome</keyword>
<sequence>MNPSIIKKIAAVLADIHRLPPDGLEGRALARYEVAAARPNCWSAQTRGYDEESKKNHQGQSIF</sequence>
<evidence type="ECO:0000313" key="2">
    <source>
        <dbReference type="Proteomes" id="UP000650466"/>
    </source>
</evidence>
<protein>
    <submittedName>
        <fullName evidence="1">Uncharacterized protein</fullName>
    </submittedName>
</protein>
<comment type="caution">
    <text evidence="1">The sequence shown here is derived from an EMBL/GenBank/DDBJ whole genome shotgun (WGS) entry which is preliminary data.</text>
</comment>
<evidence type="ECO:0000313" key="1">
    <source>
        <dbReference type="EMBL" id="MBD0384111.1"/>
    </source>
</evidence>
<dbReference type="EMBL" id="JACVVD010000015">
    <property type="protein sequence ID" value="MBD0384111.1"/>
    <property type="molecule type" value="Genomic_DNA"/>
</dbReference>
<name>A0A926KWD6_9BACL</name>
<reference evidence="1" key="1">
    <citation type="submission" date="2020-09" db="EMBL/GenBank/DDBJ databases">
        <title>Draft Genome Sequence of Paenibacillus sp. WST5.</title>
        <authorList>
            <person name="Bao Z."/>
        </authorList>
    </citation>
    <scope>NUCLEOTIDE SEQUENCE</scope>
    <source>
        <strain evidence="1">WST5</strain>
    </source>
</reference>
<accession>A0A926KWD6</accession>
<proteinExistence type="predicted"/>
<dbReference type="Proteomes" id="UP000650466">
    <property type="component" value="Unassembled WGS sequence"/>
</dbReference>
<gene>
    <name evidence="1" type="ORF">ICC18_29105</name>
</gene>
<organism evidence="1 2">
    <name type="scientific">Paenibacillus sedimenti</name>
    <dbReference type="NCBI Taxonomy" id="2770274"/>
    <lineage>
        <taxon>Bacteria</taxon>
        <taxon>Bacillati</taxon>
        <taxon>Bacillota</taxon>
        <taxon>Bacilli</taxon>
        <taxon>Bacillales</taxon>
        <taxon>Paenibacillaceae</taxon>
        <taxon>Paenibacillus</taxon>
    </lineage>
</organism>